<sequence>MTQPIVNGVAETKPKPGLRPIQTNYSGIPNTYSPTSTTAGGITNPYDEIIPHPDKVHHRNLVLCFDGTGDQFDADVRLTEYTCYNSNIVQFFSMLKRDDITQQMVYYQSGIGTYTIPEIAQPWDAALKKTLDMMFGLYLDAHIMAGGYEFLMQNFKTGDKIFIFGFSRGAYTARALAGMYIGLLPPCNHQQVPFAYKMYTREDDTGRKQSNQFKKTFSIDVDIEFVGVWDTVCSVGILSGRRLPFTRSNNHIRFFRHAISLDERRARFKVNLWNRPTEEDYKKGIPKRTMPRHKTPSHKKSLNDLEREFTDSDRPTDTEEVWFSGAHCDIGGGSILNGTRHALARIPLRWMVRQCFLLRTGILFHKTMFKDIGLDPDTLYPDVLPRPAPVPYTPDCLARKYKDPINFAANDGVTVKRKEAFINEEEEDLLDALTPIYDQLKLEKGWWILEVLPNIRRYQKEDDTWTHTLSINFGRPRIIPKQSKLGVKVHRSVKTRMDVKKLFKDKDYSPAAKWGVEPTWVD</sequence>
<keyword evidence="4" id="KW-1185">Reference proteome</keyword>
<proteinExistence type="predicted"/>
<dbReference type="PANTHER" id="PTHR33840">
    <property type="match status" value="1"/>
</dbReference>
<evidence type="ECO:0000259" key="2">
    <source>
        <dbReference type="Pfam" id="PF09994"/>
    </source>
</evidence>
<name>A0A0C3BM38_PILCF</name>
<dbReference type="STRING" id="765440.A0A0C3BM38"/>
<dbReference type="Proteomes" id="UP000054166">
    <property type="component" value="Unassembled WGS sequence"/>
</dbReference>
<evidence type="ECO:0000313" key="3">
    <source>
        <dbReference type="EMBL" id="KIM78387.1"/>
    </source>
</evidence>
<dbReference type="InterPro" id="IPR018712">
    <property type="entry name" value="Tle1-like_cat"/>
</dbReference>
<evidence type="ECO:0000313" key="4">
    <source>
        <dbReference type="Proteomes" id="UP000054166"/>
    </source>
</evidence>
<dbReference type="AlphaFoldDB" id="A0A0C3BM38"/>
<organism evidence="3 4">
    <name type="scientific">Piloderma croceum (strain F 1598)</name>
    <dbReference type="NCBI Taxonomy" id="765440"/>
    <lineage>
        <taxon>Eukaryota</taxon>
        <taxon>Fungi</taxon>
        <taxon>Dikarya</taxon>
        <taxon>Basidiomycota</taxon>
        <taxon>Agaricomycotina</taxon>
        <taxon>Agaricomycetes</taxon>
        <taxon>Agaricomycetidae</taxon>
        <taxon>Atheliales</taxon>
        <taxon>Atheliaceae</taxon>
        <taxon>Piloderma</taxon>
    </lineage>
</organism>
<accession>A0A0C3BM38</accession>
<dbReference type="InParanoid" id="A0A0C3BM38"/>
<reference evidence="3 4" key="1">
    <citation type="submission" date="2014-04" db="EMBL/GenBank/DDBJ databases">
        <authorList>
            <consortium name="DOE Joint Genome Institute"/>
            <person name="Kuo A."/>
            <person name="Tarkka M."/>
            <person name="Buscot F."/>
            <person name="Kohler A."/>
            <person name="Nagy L.G."/>
            <person name="Floudas D."/>
            <person name="Copeland A."/>
            <person name="Barry K.W."/>
            <person name="Cichocki N."/>
            <person name="Veneault-Fourrey C."/>
            <person name="LaButti K."/>
            <person name="Lindquist E.A."/>
            <person name="Lipzen A."/>
            <person name="Lundell T."/>
            <person name="Morin E."/>
            <person name="Murat C."/>
            <person name="Sun H."/>
            <person name="Tunlid A."/>
            <person name="Henrissat B."/>
            <person name="Grigoriev I.V."/>
            <person name="Hibbett D.S."/>
            <person name="Martin F."/>
            <person name="Nordberg H.P."/>
            <person name="Cantor M.N."/>
            <person name="Hua S.X."/>
        </authorList>
    </citation>
    <scope>NUCLEOTIDE SEQUENCE [LARGE SCALE GENOMIC DNA]</scope>
    <source>
        <strain evidence="3 4">F 1598</strain>
    </source>
</reference>
<feature type="region of interest" description="Disordered" evidence="1">
    <location>
        <begin position="1"/>
        <end position="30"/>
    </location>
</feature>
<feature type="domain" description="T6SS Phospholipase effector Tle1-like catalytic" evidence="2">
    <location>
        <begin position="59"/>
        <end position="354"/>
    </location>
</feature>
<evidence type="ECO:0000256" key="1">
    <source>
        <dbReference type="SAM" id="MobiDB-lite"/>
    </source>
</evidence>
<gene>
    <name evidence="3" type="ORF">PILCRDRAFT_75759</name>
</gene>
<dbReference type="PANTHER" id="PTHR33840:SF2">
    <property type="entry name" value="TLE1 PHOSPHOLIPASE DOMAIN-CONTAINING PROTEIN"/>
    <property type="match status" value="1"/>
</dbReference>
<protein>
    <recommendedName>
        <fullName evidence="2">T6SS Phospholipase effector Tle1-like catalytic domain-containing protein</fullName>
    </recommendedName>
</protein>
<feature type="compositionally biased region" description="Polar residues" evidence="1">
    <location>
        <begin position="21"/>
        <end position="30"/>
    </location>
</feature>
<reference evidence="4" key="2">
    <citation type="submission" date="2015-01" db="EMBL/GenBank/DDBJ databases">
        <title>Evolutionary Origins and Diversification of the Mycorrhizal Mutualists.</title>
        <authorList>
            <consortium name="DOE Joint Genome Institute"/>
            <consortium name="Mycorrhizal Genomics Consortium"/>
            <person name="Kohler A."/>
            <person name="Kuo A."/>
            <person name="Nagy L.G."/>
            <person name="Floudas D."/>
            <person name="Copeland A."/>
            <person name="Barry K.W."/>
            <person name="Cichocki N."/>
            <person name="Veneault-Fourrey C."/>
            <person name="LaButti K."/>
            <person name="Lindquist E.A."/>
            <person name="Lipzen A."/>
            <person name="Lundell T."/>
            <person name="Morin E."/>
            <person name="Murat C."/>
            <person name="Riley R."/>
            <person name="Ohm R."/>
            <person name="Sun H."/>
            <person name="Tunlid A."/>
            <person name="Henrissat B."/>
            <person name="Grigoriev I.V."/>
            <person name="Hibbett D.S."/>
            <person name="Martin F."/>
        </authorList>
    </citation>
    <scope>NUCLEOTIDE SEQUENCE [LARGE SCALE GENOMIC DNA]</scope>
    <source>
        <strain evidence="4">F 1598</strain>
    </source>
</reference>
<dbReference type="OrthoDB" id="3162439at2759"/>
<dbReference type="Pfam" id="PF09994">
    <property type="entry name" value="T6SS_Tle1-like_cat"/>
    <property type="match status" value="1"/>
</dbReference>
<dbReference type="EMBL" id="KN833017">
    <property type="protein sequence ID" value="KIM78387.1"/>
    <property type="molecule type" value="Genomic_DNA"/>
</dbReference>
<dbReference type="HOGENOM" id="CLU_005049_5_0_1"/>